<reference evidence="2" key="1">
    <citation type="submission" date="2022-05" db="EMBL/GenBank/DDBJ databases">
        <authorList>
            <person name="Okamura Y."/>
        </authorList>
    </citation>
    <scope>NUCLEOTIDE SEQUENCE</scope>
</reference>
<sequence length="168" mass="20277">MFANLRYVFDLNNMQFIFPMEEHPYGPFKISLVFNGIDIDKELNKVKFQNYVLLKLIAETEDKWERLQLEEAMHYLEVQKNILLQNMLKYLQQFWSDLEERNYDIRCPNCGKLYFIKYNIYFEEEEDEDEEEGEDEEGEEKEVEDEEKKLIEELLKNISVDRCTSAAG</sequence>
<evidence type="ECO:0000313" key="2">
    <source>
        <dbReference type="EMBL" id="CAH4038359.1"/>
    </source>
</evidence>
<feature type="region of interest" description="Disordered" evidence="1">
    <location>
        <begin position="125"/>
        <end position="147"/>
    </location>
</feature>
<keyword evidence="3" id="KW-1185">Reference proteome</keyword>
<dbReference type="EMBL" id="CALOZG010000087">
    <property type="protein sequence ID" value="CAH4038359.1"/>
    <property type="molecule type" value="Genomic_DNA"/>
</dbReference>
<organism evidence="2 3">
    <name type="scientific">Pieris brassicae</name>
    <name type="common">White butterfly</name>
    <name type="synonym">Large white butterfly</name>
    <dbReference type="NCBI Taxonomy" id="7116"/>
    <lineage>
        <taxon>Eukaryota</taxon>
        <taxon>Metazoa</taxon>
        <taxon>Ecdysozoa</taxon>
        <taxon>Arthropoda</taxon>
        <taxon>Hexapoda</taxon>
        <taxon>Insecta</taxon>
        <taxon>Pterygota</taxon>
        <taxon>Neoptera</taxon>
        <taxon>Endopterygota</taxon>
        <taxon>Lepidoptera</taxon>
        <taxon>Glossata</taxon>
        <taxon>Ditrysia</taxon>
        <taxon>Papilionoidea</taxon>
        <taxon>Pieridae</taxon>
        <taxon>Pierinae</taxon>
        <taxon>Pieris</taxon>
    </lineage>
</organism>
<gene>
    <name evidence="2" type="ORF">PIBRA_LOCUS13928</name>
</gene>
<name>A0A9P0U0K5_PIEBR</name>
<protein>
    <submittedName>
        <fullName evidence="2">Uncharacterized protein</fullName>
    </submittedName>
</protein>
<dbReference type="AlphaFoldDB" id="A0A9P0U0K5"/>
<feature type="compositionally biased region" description="Acidic residues" evidence="1">
    <location>
        <begin position="125"/>
        <end position="145"/>
    </location>
</feature>
<evidence type="ECO:0000256" key="1">
    <source>
        <dbReference type="SAM" id="MobiDB-lite"/>
    </source>
</evidence>
<proteinExistence type="predicted"/>
<accession>A0A9P0U0K5</accession>
<evidence type="ECO:0000313" key="3">
    <source>
        <dbReference type="Proteomes" id="UP001152562"/>
    </source>
</evidence>
<dbReference type="Proteomes" id="UP001152562">
    <property type="component" value="Unassembled WGS sequence"/>
</dbReference>
<comment type="caution">
    <text evidence="2">The sequence shown here is derived from an EMBL/GenBank/DDBJ whole genome shotgun (WGS) entry which is preliminary data.</text>
</comment>